<evidence type="ECO:0000256" key="1">
    <source>
        <dbReference type="SAM" id="MobiDB-lite"/>
    </source>
</evidence>
<dbReference type="EMBL" id="JAHLJV010000132">
    <property type="protein sequence ID" value="KAK1569522.1"/>
    <property type="molecule type" value="Genomic_DNA"/>
</dbReference>
<dbReference type="Proteomes" id="UP001230504">
    <property type="component" value="Unassembled WGS sequence"/>
</dbReference>
<accession>A0AAD8UYB7</accession>
<keyword evidence="3" id="KW-1185">Reference proteome</keyword>
<reference evidence="2" key="1">
    <citation type="submission" date="2021-06" db="EMBL/GenBank/DDBJ databases">
        <title>Comparative genomics, transcriptomics and evolutionary studies reveal genomic signatures of adaptation to plant cell wall in hemibiotrophic fungi.</title>
        <authorList>
            <consortium name="DOE Joint Genome Institute"/>
            <person name="Baroncelli R."/>
            <person name="Diaz J.F."/>
            <person name="Benocci T."/>
            <person name="Peng M."/>
            <person name="Battaglia E."/>
            <person name="Haridas S."/>
            <person name="Andreopoulos W."/>
            <person name="Labutti K."/>
            <person name="Pangilinan J."/>
            <person name="Floch G.L."/>
            <person name="Makela M.R."/>
            <person name="Henrissat B."/>
            <person name="Grigoriev I.V."/>
            <person name="Crouch J.A."/>
            <person name="De Vries R.P."/>
            <person name="Sukno S.A."/>
            <person name="Thon M.R."/>
        </authorList>
    </citation>
    <scope>NUCLEOTIDE SEQUENCE</scope>
    <source>
        <strain evidence="2">CBS 125086</strain>
    </source>
</reference>
<dbReference type="GeneID" id="85449402"/>
<comment type="caution">
    <text evidence="2">The sequence shown here is derived from an EMBL/GenBank/DDBJ whole genome shotgun (WGS) entry which is preliminary data.</text>
</comment>
<dbReference type="AlphaFoldDB" id="A0AAD8UYB7"/>
<dbReference type="RefSeq" id="XP_060407757.1">
    <property type="nucleotide sequence ID" value="XM_060565162.1"/>
</dbReference>
<sequence length="167" mass="18274">MDPRWGENVLHNIKNNGKKRILGRLQSRKGKTDTAPAASVRLGLVARGCARSRDDSMAGGGGGVGCARAKGRFEWMGTTNATTTTTTTCRLPQNPHVQKPIRRNGASPAPAVRATQPKVRPRRGRYSAVAHLRPHPPTVDFFKNTRRGAVKLDQVTRTPSIRAWFNS</sequence>
<feature type="region of interest" description="Disordered" evidence="1">
    <location>
        <begin position="93"/>
        <end position="112"/>
    </location>
</feature>
<evidence type="ECO:0000313" key="2">
    <source>
        <dbReference type="EMBL" id="KAK1569522.1"/>
    </source>
</evidence>
<protein>
    <submittedName>
        <fullName evidence="2">Uncharacterized protein</fullName>
    </submittedName>
</protein>
<name>A0AAD8UYB7_9PEZI</name>
<organism evidence="2 3">
    <name type="scientific">Colletotrichum navitas</name>
    <dbReference type="NCBI Taxonomy" id="681940"/>
    <lineage>
        <taxon>Eukaryota</taxon>
        <taxon>Fungi</taxon>
        <taxon>Dikarya</taxon>
        <taxon>Ascomycota</taxon>
        <taxon>Pezizomycotina</taxon>
        <taxon>Sordariomycetes</taxon>
        <taxon>Hypocreomycetidae</taxon>
        <taxon>Glomerellales</taxon>
        <taxon>Glomerellaceae</taxon>
        <taxon>Colletotrichum</taxon>
        <taxon>Colletotrichum graminicola species complex</taxon>
    </lineage>
</organism>
<gene>
    <name evidence="2" type="ORF">LY79DRAFT_84893</name>
</gene>
<proteinExistence type="predicted"/>
<evidence type="ECO:0000313" key="3">
    <source>
        <dbReference type="Proteomes" id="UP001230504"/>
    </source>
</evidence>